<name>A0A1H5TSJ3_9ACTN</name>
<gene>
    <name evidence="1" type="ORF">SAMN04489712_101733</name>
</gene>
<accession>A0A1H5TSJ3</accession>
<sequence length="60" mass="6875">MTRIRDRWADRGNGLARFWLARLQAMPIAMAARFLHALARRTAERVADGVPDRTTGRPRT</sequence>
<dbReference type="AlphaFoldDB" id="A0A1H5TSJ3"/>
<dbReference type="RefSeq" id="WP_103936119.1">
    <property type="nucleotide sequence ID" value="NZ_FNVO01000001.1"/>
</dbReference>
<proteinExistence type="predicted"/>
<organism evidence="1 2">
    <name type="scientific">Thermomonospora echinospora</name>
    <dbReference type="NCBI Taxonomy" id="1992"/>
    <lineage>
        <taxon>Bacteria</taxon>
        <taxon>Bacillati</taxon>
        <taxon>Actinomycetota</taxon>
        <taxon>Actinomycetes</taxon>
        <taxon>Streptosporangiales</taxon>
        <taxon>Thermomonosporaceae</taxon>
        <taxon>Thermomonospora</taxon>
    </lineage>
</organism>
<evidence type="ECO:0000313" key="2">
    <source>
        <dbReference type="Proteomes" id="UP000236723"/>
    </source>
</evidence>
<reference evidence="2" key="1">
    <citation type="submission" date="2016-10" db="EMBL/GenBank/DDBJ databases">
        <authorList>
            <person name="Varghese N."/>
            <person name="Submissions S."/>
        </authorList>
    </citation>
    <scope>NUCLEOTIDE SEQUENCE [LARGE SCALE GENOMIC DNA]</scope>
    <source>
        <strain evidence="2">DSM 43163</strain>
    </source>
</reference>
<dbReference type="EMBL" id="FNVO01000001">
    <property type="protein sequence ID" value="SEF65852.1"/>
    <property type="molecule type" value="Genomic_DNA"/>
</dbReference>
<evidence type="ECO:0000313" key="1">
    <source>
        <dbReference type="EMBL" id="SEF65852.1"/>
    </source>
</evidence>
<dbReference type="Proteomes" id="UP000236723">
    <property type="component" value="Unassembled WGS sequence"/>
</dbReference>
<keyword evidence="2" id="KW-1185">Reference proteome</keyword>
<protein>
    <submittedName>
        <fullName evidence="1">Uncharacterized protein</fullName>
    </submittedName>
</protein>